<keyword evidence="2" id="KW-0808">Transferase</keyword>
<dbReference type="Proteomes" id="UP000242415">
    <property type="component" value="Unassembled WGS sequence"/>
</dbReference>
<dbReference type="EMBL" id="FNPH01000002">
    <property type="protein sequence ID" value="SDY50940.1"/>
    <property type="molecule type" value="Genomic_DNA"/>
</dbReference>
<organism evidence="2 3">
    <name type="scientific">Micromonospora pattaloongensis</name>
    <dbReference type="NCBI Taxonomy" id="405436"/>
    <lineage>
        <taxon>Bacteria</taxon>
        <taxon>Bacillati</taxon>
        <taxon>Actinomycetota</taxon>
        <taxon>Actinomycetes</taxon>
        <taxon>Micromonosporales</taxon>
        <taxon>Micromonosporaceae</taxon>
        <taxon>Micromonospora</taxon>
    </lineage>
</organism>
<sequence>MNADIAEPRTARLVLRRPVPSDLDAVHEVHGDPATNRHNPSGPTTLEGSRRLLAEWIAHWERHGFGYWTVRRAEDGAVLGFGGVRHKDLDGEPVLNLYYRFSPRAWGQGYAVELARAAVAFGRALGGPPVVALINLTNEPSRRVAERAGLVAAEIIEYEGALSPVYRLPDATP</sequence>
<evidence type="ECO:0000259" key="1">
    <source>
        <dbReference type="PROSITE" id="PS51186"/>
    </source>
</evidence>
<feature type="domain" description="N-acetyltransferase" evidence="1">
    <location>
        <begin position="13"/>
        <end position="169"/>
    </location>
</feature>
<evidence type="ECO:0000313" key="3">
    <source>
        <dbReference type="Proteomes" id="UP000242415"/>
    </source>
</evidence>
<dbReference type="InterPro" id="IPR051531">
    <property type="entry name" value="N-acetyltransferase"/>
</dbReference>
<name>A0A1H3KFX3_9ACTN</name>
<dbReference type="PROSITE" id="PS51186">
    <property type="entry name" value="GNAT"/>
    <property type="match status" value="1"/>
</dbReference>
<dbReference type="STRING" id="405436.SAMN05444365_102480"/>
<dbReference type="OrthoDB" id="3533156at2"/>
<proteinExistence type="predicted"/>
<dbReference type="Gene3D" id="3.40.630.30">
    <property type="match status" value="1"/>
</dbReference>
<dbReference type="Pfam" id="PF13302">
    <property type="entry name" value="Acetyltransf_3"/>
    <property type="match status" value="1"/>
</dbReference>
<protein>
    <submittedName>
        <fullName evidence="2">Protein N-acetyltransferase, RimJ/RimL family</fullName>
    </submittedName>
</protein>
<dbReference type="PANTHER" id="PTHR43792:SF1">
    <property type="entry name" value="N-ACETYLTRANSFERASE DOMAIN-CONTAINING PROTEIN"/>
    <property type="match status" value="1"/>
</dbReference>
<gene>
    <name evidence="2" type="ORF">SAMN05444365_102480</name>
</gene>
<dbReference type="PANTHER" id="PTHR43792">
    <property type="entry name" value="GNAT FAMILY, PUTATIVE (AFU_ORTHOLOGUE AFUA_3G00765)-RELATED-RELATED"/>
    <property type="match status" value="1"/>
</dbReference>
<dbReference type="InterPro" id="IPR016181">
    <property type="entry name" value="Acyl_CoA_acyltransferase"/>
</dbReference>
<dbReference type="RefSeq" id="WP_091553910.1">
    <property type="nucleotide sequence ID" value="NZ_FNPH01000002.1"/>
</dbReference>
<dbReference type="GO" id="GO:0016747">
    <property type="term" value="F:acyltransferase activity, transferring groups other than amino-acyl groups"/>
    <property type="evidence" value="ECO:0007669"/>
    <property type="project" value="InterPro"/>
</dbReference>
<dbReference type="SUPFAM" id="SSF55729">
    <property type="entry name" value="Acyl-CoA N-acyltransferases (Nat)"/>
    <property type="match status" value="1"/>
</dbReference>
<keyword evidence="3" id="KW-1185">Reference proteome</keyword>
<evidence type="ECO:0000313" key="2">
    <source>
        <dbReference type="EMBL" id="SDY50940.1"/>
    </source>
</evidence>
<accession>A0A1H3KFX3</accession>
<reference evidence="3" key="1">
    <citation type="submission" date="2016-10" db="EMBL/GenBank/DDBJ databases">
        <authorList>
            <person name="Varghese N."/>
            <person name="Submissions S."/>
        </authorList>
    </citation>
    <scope>NUCLEOTIDE SEQUENCE [LARGE SCALE GENOMIC DNA]</scope>
    <source>
        <strain evidence="3">DSM 45245</strain>
    </source>
</reference>
<dbReference type="InterPro" id="IPR000182">
    <property type="entry name" value="GNAT_dom"/>
</dbReference>
<dbReference type="AlphaFoldDB" id="A0A1H3KFX3"/>